<comment type="caution">
    <text evidence="1">The sequence shown here is derived from an EMBL/GenBank/DDBJ whole genome shotgun (WGS) entry which is preliminary data.</text>
</comment>
<evidence type="ECO:0000313" key="2">
    <source>
        <dbReference type="Proteomes" id="UP000256709"/>
    </source>
</evidence>
<sequence>MNGENIAVPAAYESADVQEADVIESGGQGSVHVTFTDEGGKVLNSVTTQAAQAADGARLVMKAGDAIIGAPVALTALESSEVSIAVPQGNNAQDLRDAILGH</sequence>
<dbReference type="EMBL" id="NBXA01000050">
    <property type="protein sequence ID" value="RFA06782.1"/>
    <property type="molecule type" value="Genomic_DNA"/>
</dbReference>
<protein>
    <submittedName>
        <fullName evidence="1">Uncharacterized protein</fullName>
    </submittedName>
</protein>
<evidence type="ECO:0000313" key="1">
    <source>
        <dbReference type="EMBL" id="RFA06782.1"/>
    </source>
</evidence>
<proteinExistence type="predicted"/>
<dbReference type="AlphaFoldDB" id="A0A3E0VAA9"/>
<dbReference type="RefSeq" id="WP_116284756.1">
    <property type="nucleotide sequence ID" value="NZ_NBXA01000050.1"/>
</dbReference>
<gene>
    <name evidence="1" type="ORF">B7R21_18585</name>
</gene>
<name>A0A3E0VAA9_9MICO</name>
<reference evidence="1 2" key="1">
    <citation type="submission" date="2017-04" db="EMBL/GenBank/DDBJ databases">
        <title>Comparative genome analysis of Subtercola boreus.</title>
        <authorList>
            <person name="Cho Y.-J."/>
            <person name="Cho A."/>
            <person name="Kim O.-S."/>
            <person name="Lee J.-I."/>
        </authorList>
    </citation>
    <scope>NUCLEOTIDE SEQUENCE [LARGE SCALE GENOMIC DNA]</scope>
    <source>
        <strain evidence="1 2">P27444</strain>
    </source>
</reference>
<accession>A0A3E0VAA9</accession>
<organism evidence="1 2">
    <name type="scientific">Subtercola boreus</name>
    <dbReference type="NCBI Taxonomy" id="120213"/>
    <lineage>
        <taxon>Bacteria</taxon>
        <taxon>Bacillati</taxon>
        <taxon>Actinomycetota</taxon>
        <taxon>Actinomycetes</taxon>
        <taxon>Micrococcales</taxon>
        <taxon>Microbacteriaceae</taxon>
        <taxon>Subtercola</taxon>
    </lineage>
</organism>
<dbReference type="Proteomes" id="UP000256709">
    <property type="component" value="Unassembled WGS sequence"/>
</dbReference>